<name>A0ABT3NH45_9GAMM</name>
<proteinExistence type="predicted"/>
<dbReference type="RefSeq" id="WP_131277799.1">
    <property type="nucleotide sequence ID" value="NZ_JAPEQW010000006.1"/>
</dbReference>
<evidence type="ECO:0000313" key="1">
    <source>
        <dbReference type="EMBL" id="MCW8038818.1"/>
    </source>
</evidence>
<reference evidence="1 2" key="1">
    <citation type="submission" date="2022-11" db="EMBL/GenBank/DDBJ databases">
        <title>Acinetobacter entericus sp. nov., isolated from the gut of the plastic-eating larvae of the Coleoptera insect Zophobas atratus.</title>
        <authorList>
            <person name="Dong X."/>
            <person name="Yang Y."/>
        </authorList>
    </citation>
    <scope>NUCLEOTIDE SEQUENCE [LARGE SCALE GENOMIC DNA]</scope>
    <source>
        <strain evidence="1 2">BIT-DXN8</strain>
    </source>
</reference>
<keyword evidence="2" id="KW-1185">Reference proteome</keyword>
<gene>
    <name evidence="1" type="ORF">OKC24_06490</name>
</gene>
<comment type="caution">
    <text evidence="1">The sequence shown here is derived from an EMBL/GenBank/DDBJ whole genome shotgun (WGS) entry which is preliminary data.</text>
</comment>
<dbReference type="Proteomes" id="UP001209682">
    <property type="component" value="Unassembled WGS sequence"/>
</dbReference>
<accession>A0ABT3NH45</accession>
<sequence length="420" mass="48658">MSLGAVYLWEPEIFTGNMPDINYSERTAYELYQKYRGTKSNGNALQLWIDYIVATVTAPQYSEFFSEKVQKWAIGLQQGVKDQAWAILEIENFDILAQGDALYRVFYEAVQASGIGFYEPYFSVWGVGNSQIPVGAVEGVLTSFLKPLTTDSQIFNLEKIEPPRNIKKAEELVRLWAAQHPYAKNLKLYIYNTGHDFISPRRNVEHPELAPDKGYRVCSFVDEVEGVFYQLQMLLTSMSTSPMTSFTMDLTNHFIPQEQKKLLKEELILRLRSEEIRTHLIDRFGRNEIKYLLVGRWDEQTKIRKFFNGFNGYVSFIFAHLGNGNLKTLQAWAYGDMPEDTIIQLSYKDKMMIYALSLDLNSLSDCYEAYKDECSKKEYEKQEYYDKALSDLEYNYSLYQDTIALIREAGTALPAYQKQT</sequence>
<protein>
    <submittedName>
        <fullName evidence="1">Uncharacterized protein</fullName>
    </submittedName>
</protein>
<organism evidence="1 2">
    <name type="scientific">Acinetobacter entericus</name>
    <dbReference type="NCBI Taxonomy" id="2989714"/>
    <lineage>
        <taxon>Bacteria</taxon>
        <taxon>Pseudomonadati</taxon>
        <taxon>Pseudomonadota</taxon>
        <taxon>Gammaproteobacteria</taxon>
        <taxon>Moraxellales</taxon>
        <taxon>Moraxellaceae</taxon>
        <taxon>Acinetobacter</taxon>
    </lineage>
</organism>
<evidence type="ECO:0000313" key="2">
    <source>
        <dbReference type="Proteomes" id="UP001209682"/>
    </source>
</evidence>
<dbReference type="EMBL" id="JAPEQW010000006">
    <property type="protein sequence ID" value="MCW8038818.1"/>
    <property type="molecule type" value="Genomic_DNA"/>
</dbReference>